<keyword evidence="4 6" id="KW-0274">FAD</keyword>
<evidence type="ECO:0000313" key="11">
    <source>
        <dbReference type="Proteomes" id="UP001139451"/>
    </source>
</evidence>
<dbReference type="PANTHER" id="PTHR43292:SF3">
    <property type="entry name" value="ACYL-COA DEHYDROGENASE FADE29"/>
    <property type="match status" value="1"/>
</dbReference>
<comment type="similarity">
    <text evidence="2 6">Belongs to the acyl-CoA dehydrogenase family.</text>
</comment>
<proteinExistence type="inferred from homology"/>
<evidence type="ECO:0000256" key="3">
    <source>
        <dbReference type="ARBA" id="ARBA00022630"/>
    </source>
</evidence>
<dbReference type="GO" id="GO:0005886">
    <property type="term" value="C:plasma membrane"/>
    <property type="evidence" value="ECO:0007669"/>
    <property type="project" value="TreeGrafter"/>
</dbReference>
<protein>
    <submittedName>
        <fullName evidence="10">Acyl-CoA dehydrogenase family protein</fullName>
    </submittedName>
</protein>
<comment type="cofactor">
    <cofactor evidence="1 6">
        <name>FAD</name>
        <dbReference type="ChEBI" id="CHEBI:57692"/>
    </cofactor>
</comment>
<feature type="domain" description="Acyl-CoA dehydrogenase/oxidase N-terminal" evidence="9">
    <location>
        <begin position="9"/>
        <end position="123"/>
    </location>
</feature>
<evidence type="ECO:0000256" key="6">
    <source>
        <dbReference type="RuleBase" id="RU362125"/>
    </source>
</evidence>
<feature type="domain" description="Acyl-CoA dehydrogenase/oxidase C-terminal" evidence="7">
    <location>
        <begin position="233"/>
        <end position="389"/>
    </location>
</feature>
<dbReference type="Pfam" id="PF02771">
    <property type="entry name" value="Acyl-CoA_dh_N"/>
    <property type="match status" value="1"/>
</dbReference>
<dbReference type="FunFam" id="2.40.110.10:FF:000011">
    <property type="entry name" value="Acyl-CoA dehydrogenase FadE34"/>
    <property type="match status" value="1"/>
</dbReference>
<dbReference type="Gene3D" id="1.20.140.10">
    <property type="entry name" value="Butyryl-CoA Dehydrogenase, subunit A, domain 3"/>
    <property type="match status" value="1"/>
</dbReference>
<evidence type="ECO:0000256" key="5">
    <source>
        <dbReference type="ARBA" id="ARBA00023002"/>
    </source>
</evidence>
<dbReference type="Gene3D" id="1.10.540.10">
    <property type="entry name" value="Acyl-CoA dehydrogenase/oxidase, N-terminal domain"/>
    <property type="match status" value="1"/>
</dbReference>
<keyword evidence="3 6" id="KW-0285">Flavoprotein</keyword>
<organism evidence="10 11">
    <name type="scientific">Sphingomonas tagetis</name>
    <dbReference type="NCBI Taxonomy" id="2949092"/>
    <lineage>
        <taxon>Bacteria</taxon>
        <taxon>Pseudomonadati</taxon>
        <taxon>Pseudomonadota</taxon>
        <taxon>Alphaproteobacteria</taxon>
        <taxon>Sphingomonadales</taxon>
        <taxon>Sphingomonadaceae</taxon>
        <taxon>Sphingomonas</taxon>
    </lineage>
</organism>
<dbReference type="InterPro" id="IPR009075">
    <property type="entry name" value="AcylCo_DH/oxidase_C"/>
</dbReference>
<name>A0A9X2HL80_9SPHN</name>
<dbReference type="InterPro" id="IPR009100">
    <property type="entry name" value="AcylCoA_DH/oxidase_NM_dom_sf"/>
</dbReference>
<gene>
    <name evidence="10" type="ORF">M9978_12510</name>
</gene>
<evidence type="ECO:0000256" key="4">
    <source>
        <dbReference type="ARBA" id="ARBA00022827"/>
    </source>
</evidence>
<dbReference type="InterPro" id="IPR036250">
    <property type="entry name" value="AcylCo_DH-like_C"/>
</dbReference>
<keyword evidence="5 6" id="KW-0560">Oxidoreductase</keyword>
<evidence type="ECO:0000259" key="7">
    <source>
        <dbReference type="Pfam" id="PF00441"/>
    </source>
</evidence>
<dbReference type="Pfam" id="PF00441">
    <property type="entry name" value="Acyl-CoA_dh_1"/>
    <property type="match status" value="1"/>
</dbReference>
<evidence type="ECO:0000259" key="9">
    <source>
        <dbReference type="Pfam" id="PF02771"/>
    </source>
</evidence>
<dbReference type="Proteomes" id="UP001139451">
    <property type="component" value="Unassembled WGS sequence"/>
</dbReference>
<evidence type="ECO:0000313" key="10">
    <source>
        <dbReference type="EMBL" id="MCP3731249.1"/>
    </source>
</evidence>
<dbReference type="GO" id="GO:0016627">
    <property type="term" value="F:oxidoreductase activity, acting on the CH-CH group of donors"/>
    <property type="evidence" value="ECO:0007669"/>
    <property type="project" value="InterPro"/>
</dbReference>
<dbReference type="InterPro" id="IPR006091">
    <property type="entry name" value="Acyl-CoA_Oxase/DH_mid-dom"/>
</dbReference>
<dbReference type="GO" id="GO:0050660">
    <property type="term" value="F:flavin adenine dinucleotide binding"/>
    <property type="evidence" value="ECO:0007669"/>
    <property type="project" value="InterPro"/>
</dbReference>
<dbReference type="RefSeq" id="WP_254293670.1">
    <property type="nucleotide sequence ID" value="NZ_JAMLDX010000009.1"/>
</dbReference>
<accession>A0A9X2HL80</accession>
<comment type="caution">
    <text evidence="10">The sequence shown here is derived from an EMBL/GenBank/DDBJ whole genome shotgun (WGS) entry which is preliminary data.</text>
</comment>
<evidence type="ECO:0000256" key="1">
    <source>
        <dbReference type="ARBA" id="ARBA00001974"/>
    </source>
</evidence>
<dbReference type="SUPFAM" id="SSF47203">
    <property type="entry name" value="Acyl-CoA dehydrogenase C-terminal domain-like"/>
    <property type="match status" value="1"/>
</dbReference>
<dbReference type="InterPro" id="IPR037069">
    <property type="entry name" value="AcylCoA_DH/ox_N_sf"/>
</dbReference>
<dbReference type="InterPro" id="IPR013786">
    <property type="entry name" value="AcylCoA_DH/ox_N"/>
</dbReference>
<dbReference type="InterPro" id="IPR046373">
    <property type="entry name" value="Acyl-CoA_Oxase/DH_mid-dom_sf"/>
</dbReference>
<feature type="domain" description="Acyl-CoA oxidase/dehydrogenase middle" evidence="8">
    <location>
        <begin position="127"/>
        <end position="221"/>
    </location>
</feature>
<evidence type="ECO:0000256" key="2">
    <source>
        <dbReference type="ARBA" id="ARBA00009347"/>
    </source>
</evidence>
<dbReference type="Gene3D" id="2.40.110.10">
    <property type="entry name" value="Butyryl-CoA Dehydrogenase, subunit A, domain 2"/>
    <property type="match status" value="1"/>
</dbReference>
<reference evidence="10" key="1">
    <citation type="submission" date="2022-05" db="EMBL/GenBank/DDBJ databases">
        <title>Sphingomonas sp. strain MG17 Genome sequencing and assembly.</title>
        <authorList>
            <person name="Kim I."/>
        </authorList>
    </citation>
    <scope>NUCLEOTIDE SEQUENCE</scope>
    <source>
        <strain evidence="10">MG17</strain>
    </source>
</reference>
<dbReference type="Pfam" id="PF02770">
    <property type="entry name" value="Acyl-CoA_dh_M"/>
    <property type="match status" value="1"/>
</dbReference>
<evidence type="ECO:0000259" key="8">
    <source>
        <dbReference type="Pfam" id="PF02770"/>
    </source>
</evidence>
<dbReference type="InterPro" id="IPR052161">
    <property type="entry name" value="Mycobact_Acyl-CoA_DH"/>
</dbReference>
<dbReference type="AlphaFoldDB" id="A0A9X2HL80"/>
<dbReference type="PANTHER" id="PTHR43292">
    <property type="entry name" value="ACYL-COA DEHYDROGENASE"/>
    <property type="match status" value="1"/>
</dbReference>
<keyword evidence="11" id="KW-1185">Reference proteome</keyword>
<sequence>MDLRPDESLVAFREEVRRAIAEDLPADMEARQRAFGGIQSEIGDTLAWTRIMARRGWTVPQWPVEHGGLGWSPMQLFVFQEEQDAAYAPTMSWAGSHMVGPVIYTFGSDEQKARFLPAIRNGEYIWAQGFSEPGNGSDLANLRTQAVLDGDKYIVNGQKIWTSTAYASEWGFFLVRTDPTVKPQRGISFLLIDMKSPGITVRQIPMINDDCELCEVFLDNVEVPAENLVGEPGAGWTYAKFLLDHERTTSSFIFFNKREVQRAKDIAVAEGLARDPVIQARIARLEAEVTALEWSVLRTLAGEDYRYDDTAVASVLKVTGSRLQHAITELQTDLLGAKATRLFAVEADRRDPAPLWPEHVPGRVGAALGQRAATIFGGTLQVQKNIIAKLAFGL</sequence>
<dbReference type="SUPFAM" id="SSF56645">
    <property type="entry name" value="Acyl-CoA dehydrogenase NM domain-like"/>
    <property type="match status" value="1"/>
</dbReference>
<dbReference type="EMBL" id="JAMLDX010000009">
    <property type="protein sequence ID" value="MCP3731249.1"/>
    <property type="molecule type" value="Genomic_DNA"/>
</dbReference>